<dbReference type="Pfam" id="PF25372">
    <property type="entry name" value="DUF7885"/>
    <property type="match status" value="1"/>
</dbReference>
<proteinExistence type="predicted"/>
<dbReference type="Gramene" id="AUR62016323-RA">
    <property type="protein sequence ID" value="AUR62016323-RA:cds"/>
    <property type="gene ID" value="AUR62016323"/>
</dbReference>
<dbReference type="Proteomes" id="UP000596660">
    <property type="component" value="Unplaced"/>
</dbReference>
<evidence type="ECO:0000259" key="1">
    <source>
        <dbReference type="Pfam" id="PF25372"/>
    </source>
</evidence>
<reference evidence="2" key="2">
    <citation type="submission" date="2021-03" db="UniProtKB">
        <authorList>
            <consortium name="EnsemblPlants"/>
        </authorList>
    </citation>
    <scope>IDENTIFICATION</scope>
</reference>
<dbReference type="GO" id="GO:0019005">
    <property type="term" value="C:SCF ubiquitin ligase complex"/>
    <property type="evidence" value="ECO:0007669"/>
    <property type="project" value="TreeGrafter"/>
</dbReference>
<sequence length="544" mass="62542">MEMEEEESKELLDECWEMIFDRLQHKRDLNEAVVAIARSGLDLEELLALSDIHSQRALWLEELGSNMKNKALTFSGGQGDADLVRIADSFPNLEELCIDHEGVYTITVTDEGVDYMSSKLKRLRKIDLSNKAHISDKSLVLLSKNCQLLEHIKIYDYSTVTEEGISFLVNNSHHLNFLYICKGVKIDSFGVNGSSSFLPNLRSLRLQHVDISDEFLISLTEARMSLTDLALTDCESFTFTGISRLLLHTAQSLKSFELGGLRGVEFLTNEHIEYLSSFLQNLTSIKLFDCSNLSDSAFVMITQRCSHLCHFAMTDSSLGKEDYKYDGLMKKNQSVKYLDLSSHDEFRASVLKRLLYICPEVEKLRLRHCFFLRHDKLNVPDILEYNRRLVKLDITGSHHIKYLTENDLELEFYVLEKLVAKFSGINDRLLTKLGRICPRLVHLNLQDCGKVTEQGVKEVLILCKQLRYLSISCCEKVDFNIIPWIVTSRPSLRKLVSSSRNYPDDETQEHFLQQGCLVLKDSNYYFTEDVFRCNMLNLNMCVLL</sequence>
<feature type="domain" description="F-box/LRR-repeat protein 15-like leucin rich repeat" evidence="1">
    <location>
        <begin position="108"/>
        <end position="261"/>
    </location>
</feature>
<dbReference type="AlphaFoldDB" id="A0A803LMZ4"/>
<dbReference type="InterPro" id="IPR032675">
    <property type="entry name" value="LRR_dom_sf"/>
</dbReference>
<dbReference type="EnsemblPlants" id="AUR62016323-RA">
    <property type="protein sequence ID" value="AUR62016323-RA:cds"/>
    <property type="gene ID" value="AUR62016323"/>
</dbReference>
<dbReference type="InterPro" id="IPR006553">
    <property type="entry name" value="Leu-rich_rpt_Cys-con_subtyp"/>
</dbReference>
<reference evidence="2" key="1">
    <citation type="journal article" date="2017" name="Nature">
        <title>The genome of Chenopodium quinoa.</title>
        <authorList>
            <person name="Jarvis D.E."/>
            <person name="Ho Y.S."/>
            <person name="Lightfoot D.J."/>
            <person name="Schmoeckel S.M."/>
            <person name="Li B."/>
            <person name="Borm T.J.A."/>
            <person name="Ohyanagi H."/>
            <person name="Mineta K."/>
            <person name="Michell C.T."/>
            <person name="Saber N."/>
            <person name="Kharbatia N.M."/>
            <person name="Rupper R.R."/>
            <person name="Sharp A.R."/>
            <person name="Dally N."/>
            <person name="Boughton B.A."/>
            <person name="Woo Y.H."/>
            <person name="Gao G."/>
            <person name="Schijlen E.G.W.M."/>
            <person name="Guo X."/>
            <person name="Momin A.A."/>
            <person name="Negrao S."/>
            <person name="Al-Babili S."/>
            <person name="Gehring C."/>
            <person name="Roessner U."/>
            <person name="Jung C."/>
            <person name="Murphy K."/>
            <person name="Arold S.T."/>
            <person name="Gojobori T."/>
            <person name="van der Linden C.G."/>
            <person name="van Loo E.N."/>
            <person name="Jellen E.N."/>
            <person name="Maughan P.J."/>
            <person name="Tester M."/>
        </authorList>
    </citation>
    <scope>NUCLEOTIDE SEQUENCE [LARGE SCALE GENOMIC DNA]</scope>
    <source>
        <strain evidence="2">cv. PI 614886</strain>
    </source>
</reference>
<name>A0A803LMZ4_CHEQI</name>
<evidence type="ECO:0000313" key="3">
    <source>
        <dbReference type="Proteomes" id="UP000596660"/>
    </source>
</evidence>
<dbReference type="Gene3D" id="3.80.10.10">
    <property type="entry name" value="Ribonuclease Inhibitor"/>
    <property type="match status" value="2"/>
</dbReference>
<dbReference type="SUPFAM" id="SSF52047">
    <property type="entry name" value="RNI-like"/>
    <property type="match status" value="1"/>
</dbReference>
<accession>A0A803LMZ4</accession>
<keyword evidence="3" id="KW-1185">Reference proteome</keyword>
<dbReference type="PANTHER" id="PTHR13318">
    <property type="entry name" value="PARTNER OF PAIRED, ISOFORM B-RELATED"/>
    <property type="match status" value="1"/>
</dbReference>
<evidence type="ECO:0000313" key="2">
    <source>
        <dbReference type="EnsemblPlants" id="AUR62016323-RA:cds"/>
    </source>
</evidence>
<organism evidence="2 3">
    <name type="scientific">Chenopodium quinoa</name>
    <name type="common">Quinoa</name>
    <dbReference type="NCBI Taxonomy" id="63459"/>
    <lineage>
        <taxon>Eukaryota</taxon>
        <taxon>Viridiplantae</taxon>
        <taxon>Streptophyta</taxon>
        <taxon>Embryophyta</taxon>
        <taxon>Tracheophyta</taxon>
        <taxon>Spermatophyta</taxon>
        <taxon>Magnoliopsida</taxon>
        <taxon>eudicotyledons</taxon>
        <taxon>Gunneridae</taxon>
        <taxon>Pentapetalae</taxon>
        <taxon>Caryophyllales</taxon>
        <taxon>Chenopodiaceae</taxon>
        <taxon>Chenopodioideae</taxon>
        <taxon>Atripliceae</taxon>
        <taxon>Chenopodium</taxon>
    </lineage>
</organism>
<dbReference type="GO" id="GO:0031146">
    <property type="term" value="P:SCF-dependent proteasomal ubiquitin-dependent protein catabolic process"/>
    <property type="evidence" value="ECO:0007669"/>
    <property type="project" value="TreeGrafter"/>
</dbReference>
<dbReference type="InterPro" id="IPR057207">
    <property type="entry name" value="FBXL15_LRR"/>
</dbReference>
<dbReference type="SMART" id="SM00367">
    <property type="entry name" value="LRR_CC"/>
    <property type="match status" value="5"/>
</dbReference>
<protein>
    <recommendedName>
        <fullName evidence="1">F-box/LRR-repeat protein 15-like leucin rich repeat domain-containing protein</fullName>
    </recommendedName>
</protein>